<feature type="region of interest" description="Disordered" evidence="1">
    <location>
        <begin position="84"/>
        <end position="104"/>
    </location>
</feature>
<evidence type="ECO:0008006" key="5">
    <source>
        <dbReference type="Google" id="ProtNLM"/>
    </source>
</evidence>
<accession>A0ABY6BIF5</accession>
<keyword evidence="2" id="KW-0732">Signal</keyword>
<proteinExistence type="predicted"/>
<feature type="compositionally biased region" description="Basic residues" evidence="1">
    <location>
        <begin position="94"/>
        <end position="104"/>
    </location>
</feature>
<dbReference type="EMBL" id="CP104694">
    <property type="protein sequence ID" value="UXI67647.1"/>
    <property type="molecule type" value="Genomic_DNA"/>
</dbReference>
<feature type="signal peptide" evidence="2">
    <location>
        <begin position="1"/>
        <end position="20"/>
    </location>
</feature>
<sequence length="104" mass="11886">MKRVLFALAVLLAASSVAQAAGCPRVDARQAHQHHRIVAGEHSGQLTARESHALRSQQRHIRAFERNARADGYLGPAERIRLEQMQDRASRSIYRQKHDRQTRR</sequence>
<dbReference type="Proteomes" id="UP001064632">
    <property type="component" value="Chromosome"/>
</dbReference>
<protein>
    <recommendedName>
        <fullName evidence="5">DUF4148 domain-containing protein</fullName>
    </recommendedName>
</protein>
<feature type="chain" id="PRO_5046250622" description="DUF4148 domain-containing protein" evidence="2">
    <location>
        <begin position="21"/>
        <end position="104"/>
    </location>
</feature>
<organism evidence="3 4">
    <name type="scientific">Tahibacter amnicola</name>
    <dbReference type="NCBI Taxonomy" id="2976241"/>
    <lineage>
        <taxon>Bacteria</taxon>
        <taxon>Pseudomonadati</taxon>
        <taxon>Pseudomonadota</taxon>
        <taxon>Gammaproteobacteria</taxon>
        <taxon>Lysobacterales</taxon>
        <taxon>Rhodanobacteraceae</taxon>
        <taxon>Tahibacter</taxon>
    </lineage>
</organism>
<gene>
    <name evidence="3" type="ORF">N4264_23375</name>
</gene>
<evidence type="ECO:0000313" key="4">
    <source>
        <dbReference type="Proteomes" id="UP001064632"/>
    </source>
</evidence>
<dbReference type="RefSeq" id="WP_261694617.1">
    <property type="nucleotide sequence ID" value="NZ_CP104694.1"/>
</dbReference>
<evidence type="ECO:0000313" key="3">
    <source>
        <dbReference type="EMBL" id="UXI67647.1"/>
    </source>
</evidence>
<evidence type="ECO:0000256" key="2">
    <source>
        <dbReference type="SAM" id="SignalP"/>
    </source>
</evidence>
<keyword evidence="4" id="KW-1185">Reference proteome</keyword>
<evidence type="ECO:0000256" key="1">
    <source>
        <dbReference type="SAM" id="MobiDB-lite"/>
    </source>
</evidence>
<name>A0ABY6BIF5_9GAMM</name>
<reference evidence="3" key="1">
    <citation type="submission" date="2022-09" db="EMBL/GenBank/DDBJ databases">
        <title>Tahibacter sp. nov., isolated from a fresh water.</title>
        <authorList>
            <person name="Baek J.H."/>
            <person name="Lee J.K."/>
            <person name="Kim J.M."/>
            <person name="Jeon C.O."/>
        </authorList>
    </citation>
    <scope>NUCLEOTIDE SEQUENCE</scope>
    <source>
        <strain evidence="3">W38</strain>
    </source>
</reference>